<feature type="coiled-coil region" evidence="1">
    <location>
        <begin position="406"/>
        <end position="444"/>
    </location>
</feature>
<dbReference type="GO" id="GO:0008270">
    <property type="term" value="F:zinc ion binding"/>
    <property type="evidence" value="ECO:0007669"/>
    <property type="project" value="InterPro"/>
</dbReference>
<feature type="domain" description="CCHC-type" evidence="2">
    <location>
        <begin position="105"/>
        <end position="121"/>
    </location>
</feature>
<dbReference type="InterPro" id="IPR001878">
    <property type="entry name" value="Znf_CCHC"/>
</dbReference>
<dbReference type="GO" id="GO:0003676">
    <property type="term" value="F:nucleic acid binding"/>
    <property type="evidence" value="ECO:0007669"/>
    <property type="project" value="InterPro"/>
</dbReference>
<proteinExistence type="predicted"/>
<dbReference type="SMART" id="SM00343">
    <property type="entry name" value="ZnF_C2HC"/>
    <property type="match status" value="3"/>
</dbReference>
<feature type="coiled-coil region" evidence="1">
    <location>
        <begin position="248"/>
        <end position="363"/>
    </location>
</feature>
<evidence type="ECO:0000313" key="3">
    <source>
        <dbReference type="EMBL" id="KAK9926160.1"/>
    </source>
</evidence>
<organism evidence="3 4">
    <name type="scientific">Rubus argutus</name>
    <name type="common">Southern blackberry</name>
    <dbReference type="NCBI Taxonomy" id="59490"/>
    <lineage>
        <taxon>Eukaryota</taxon>
        <taxon>Viridiplantae</taxon>
        <taxon>Streptophyta</taxon>
        <taxon>Embryophyta</taxon>
        <taxon>Tracheophyta</taxon>
        <taxon>Spermatophyta</taxon>
        <taxon>Magnoliopsida</taxon>
        <taxon>eudicotyledons</taxon>
        <taxon>Gunneridae</taxon>
        <taxon>Pentapetalae</taxon>
        <taxon>rosids</taxon>
        <taxon>fabids</taxon>
        <taxon>Rosales</taxon>
        <taxon>Rosaceae</taxon>
        <taxon>Rosoideae</taxon>
        <taxon>Rosoideae incertae sedis</taxon>
        <taxon>Rubus</taxon>
    </lineage>
</organism>
<protein>
    <recommendedName>
        <fullName evidence="2">CCHC-type domain-containing protein</fullName>
    </recommendedName>
</protein>
<accession>A0AAW1WS81</accession>
<feature type="domain" description="CCHC-type" evidence="2">
    <location>
        <begin position="151"/>
        <end position="167"/>
    </location>
</feature>
<name>A0AAW1WS81_RUBAR</name>
<sequence>MAGFYTGFGSTSSSLSSEAPSVPIFPIPYSFAPINPYTMFDPNFGMTGSYASNDIVNGTIITCQLCRKIGHGAKTCTLLSSFGKGGYNGGFARNTCGNGNGNTISCQLCRQIGHGAKTCRILSSFGKGGYNGGNGRFARNIGGNGIGNTITCQLCKQIGHGAKICSSLSTFQQSNTLIGFPNQQQENLIGDASALIAAGYKGSIQVKKSSYQSLVSAPILPHSTTVHLPPSVILSSTSAPNPEISSSAKLAKRQYDQLHDRFLNLKSEKDAIQLVNQELNNKVMELQKIQESVMVQRSMECHIARERIQKLESEVEALVSKKIETEKLVYELELHIVSLSESSRSYENKMQDLLLKISALETENKDNAKKLQPEIWKKVEQIDSLLKEGETHEQHVDLMDKQVSQLHTTQGENEQLIQQYKEREENLEEEITENQTLLTAAETRIVEDKKKNDLMLESKQLELSRHLKDISQRNDQAVSDIQKKYEVEKLEVVNMEKQKVEKRIGETERDDLFLFHRPKKKIWSYSVQG</sequence>
<comment type="caution">
    <text evidence="3">The sequence shown here is derived from an EMBL/GenBank/DDBJ whole genome shotgun (WGS) entry which is preliminary data.</text>
</comment>
<dbReference type="EMBL" id="JBEDUW010000005">
    <property type="protein sequence ID" value="KAK9926160.1"/>
    <property type="molecule type" value="Genomic_DNA"/>
</dbReference>
<evidence type="ECO:0000256" key="1">
    <source>
        <dbReference type="SAM" id="Coils"/>
    </source>
</evidence>
<evidence type="ECO:0000313" key="4">
    <source>
        <dbReference type="Proteomes" id="UP001457282"/>
    </source>
</evidence>
<reference evidence="3 4" key="1">
    <citation type="journal article" date="2023" name="G3 (Bethesda)">
        <title>A chromosome-length genome assembly and annotation of blackberry (Rubus argutus, cv. 'Hillquist').</title>
        <authorList>
            <person name="Bruna T."/>
            <person name="Aryal R."/>
            <person name="Dudchenko O."/>
            <person name="Sargent D.J."/>
            <person name="Mead D."/>
            <person name="Buti M."/>
            <person name="Cavallini A."/>
            <person name="Hytonen T."/>
            <person name="Andres J."/>
            <person name="Pham M."/>
            <person name="Weisz D."/>
            <person name="Mascagni F."/>
            <person name="Usai G."/>
            <person name="Natali L."/>
            <person name="Bassil N."/>
            <person name="Fernandez G.E."/>
            <person name="Lomsadze A."/>
            <person name="Armour M."/>
            <person name="Olukolu B."/>
            <person name="Poorten T."/>
            <person name="Britton C."/>
            <person name="Davik J."/>
            <person name="Ashrafi H."/>
            <person name="Aiden E.L."/>
            <person name="Borodovsky M."/>
            <person name="Worthington M."/>
        </authorList>
    </citation>
    <scope>NUCLEOTIDE SEQUENCE [LARGE SCALE GENOMIC DNA]</scope>
    <source>
        <strain evidence="3">PI 553951</strain>
    </source>
</reference>
<feature type="domain" description="CCHC-type" evidence="2">
    <location>
        <begin position="62"/>
        <end position="78"/>
    </location>
</feature>
<keyword evidence="4" id="KW-1185">Reference proteome</keyword>
<feature type="coiled-coil region" evidence="1">
    <location>
        <begin position="478"/>
        <end position="510"/>
    </location>
</feature>
<dbReference type="Proteomes" id="UP001457282">
    <property type="component" value="Unassembled WGS sequence"/>
</dbReference>
<gene>
    <name evidence="3" type="ORF">M0R45_023405</name>
</gene>
<dbReference type="AlphaFoldDB" id="A0AAW1WS81"/>
<evidence type="ECO:0000259" key="2">
    <source>
        <dbReference type="SMART" id="SM00343"/>
    </source>
</evidence>
<keyword evidence="1" id="KW-0175">Coiled coil</keyword>